<dbReference type="InterPro" id="IPR001715">
    <property type="entry name" value="CH_dom"/>
</dbReference>
<dbReference type="SUPFAM" id="SSF56112">
    <property type="entry name" value="Protein kinase-like (PK-like)"/>
    <property type="match status" value="1"/>
</dbReference>
<accession>A0AAD9MQ47</accession>
<gene>
    <name evidence="5" type="ORF">LSH36_1507g00000</name>
</gene>
<name>A0AAD9MQ47_9ANNE</name>
<dbReference type="InterPro" id="IPR036872">
    <property type="entry name" value="CH_dom_sf"/>
</dbReference>
<dbReference type="Proteomes" id="UP001208570">
    <property type="component" value="Unassembled WGS sequence"/>
</dbReference>
<sequence length="495" mass="56948">MYCVSVEINIEQGRSDLLVLLSDLMLHYSVKMPLRGAFDSDQPKTMLLSWINFPLKSSYNVNNFTDDWKDGRALGSLLNSIYPDMCPDWSKWDYENCEANIKLAMSAAQEYLLGVEKLIDPGDMCNPAASDTVAITYLSQLLSATLILPGNKFRKVLNDRTTGFWDYADIYYDNIQNFPFESVEEESNNLEISHLPFDVRNAYDGLYKKVEYESRRIEIHKVFYPLFVTSDDKSVYYKIRGSMNGRFDLFLVKTNITGSKVEAGILAAHTQSLLDHDNVMKVIALTVQGGELHTIMPGTNCVLLQPYLTENKELDASERLDIVDGIAKAMDYLAGRDYVLQKLTTKTCMVATERKVKIYDLSCIAELDVNGTAEIKQDITTSYRNFPPEVFVDKVFRKESDVYVYGIFVWTVFNESVEPYQDDDLYSVLSRKNKNHHLPQTCTMSSRIYQLLTRCWAEQYYNRPTFKEVIREIHVSSSDNYEYIGYYDSDNEPQI</sequence>
<dbReference type="PANTHER" id="PTHR24418">
    <property type="entry name" value="TYROSINE-PROTEIN KINASE"/>
    <property type="match status" value="1"/>
</dbReference>
<evidence type="ECO:0000313" key="6">
    <source>
        <dbReference type="Proteomes" id="UP001208570"/>
    </source>
</evidence>
<evidence type="ECO:0000313" key="5">
    <source>
        <dbReference type="EMBL" id="KAK2140033.1"/>
    </source>
</evidence>
<dbReference type="Pfam" id="PF00307">
    <property type="entry name" value="CH"/>
    <property type="match status" value="1"/>
</dbReference>
<dbReference type="PROSITE" id="PS50021">
    <property type="entry name" value="CH"/>
    <property type="match status" value="1"/>
</dbReference>
<dbReference type="InterPro" id="IPR011009">
    <property type="entry name" value="Kinase-like_dom_sf"/>
</dbReference>
<protein>
    <submittedName>
        <fullName evidence="5">Uncharacterized protein</fullName>
    </submittedName>
</protein>
<evidence type="ECO:0000256" key="2">
    <source>
        <dbReference type="ARBA" id="ARBA00022840"/>
    </source>
</evidence>
<dbReference type="GO" id="GO:0005524">
    <property type="term" value="F:ATP binding"/>
    <property type="evidence" value="ECO:0007669"/>
    <property type="project" value="UniProtKB-KW"/>
</dbReference>
<dbReference type="SMART" id="SM00033">
    <property type="entry name" value="CH"/>
    <property type="match status" value="1"/>
</dbReference>
<evidence type="ECO:0000256" key="1">
    <source>
        <dbReference type="ARBA" id="ARBA00022741"/>
    </source>
</evidence>
<dbReference type="SUPFAM" id="SSF47576">
    <property type="entry name" value="Calponin-homology domain, CH-domain"/>
    <property type="match status" value="1"/>
</dbReference>
<dbReference type="PRINTS" id="PR00109">
    <property type="entry name" value="TYRKINASE"/>
</dbReference>
<comment type="caution">
    <text evidence="5">The sequence shown here is derived from an EMBL/GenBank/DDBJ whole genome shotgun (WGS) entry which is preliminary data.</text>
</comment>
<evidence type="ECO:0000259" key="3">
    <source>
        <dbReference type="PROSITE" id="PS50011"/>
    </source>
</evidence>
<dbReference type="InterPro" id="IPR050198">
    <property type="entry name" value="Non-receptor_tyrosine_kinases"/>
</dbReference>
<feature type="domain" description="Protein kinase" evidence="3">
    <location>
        <begin position="192"/>
        <end position="484"/>
    </location>
</feature>
<proteinExistence type="predicted"/>
<dbReference type="Pfam" id="PF07714">
    <property type="entry name" value="PK_Tyr_Ser-Thr"/>
    <property type="match status" value="1"/>
</dbReference>
<feature type="domain" description="Calponin-homology (CH)" evidence="4">
    <location>
        <begin position="41"/>
        <end position="146"/>
    </location>
</feature>
<dbReference type="InterPro" id="IPR020635">
    <property type="entry name" value="Tyr_kinase_cat_dom"/>
</dbReference>
<reference evidence="5" key="1">
    <citation type="journal article" date="2023" name="Mol. Biol. Evol.">
        <title>Third-Generation Sequencing Reveals the Adaptive Role of the Epigenome in Three Deep-Sea Polychaetes.</title>
        <authorList>
            <person name="Perez M."/>
            <person name="Aroh O."/>
            <person name="Sun Y."/>
            <person name="Lan Y."/>
            <person name="Juniper S.K."/>
            <person name="Young C.R."/>
            <person name="Angers B."/>
            <person name="Qian P.Y."/>
        </authorList>
    </citation>
    <scope>NUCLEOTIDE SEQUENCE</scope>
    <source>
        <strain evidence="5">P08H-3</strain>
    </source>
</reference>
<dbReference type="InterPro" id="IPR000719">
    <property type="entry name" value="Prot_kinase_dom"/>
</dbReference>
<keyword evidence="6" id="KW-1185">Reference proteome</keyword>
<dbReference type="GO" id="GO:0004713">
    <property type="term" value="F:protein tyrosine kinase activity"/>
    <property type="evidence" value="ECO:0007669"/>
    <property type="project" value="InterPro"/>
</dbReference>
<dbReference type="AlphaFoldDB" id="A0AAD9MQ47"/>
<dbReference type="Gene3D" id="1.10.510.10">
    <property type="entry name" value="Transferase(Phosphotransferase) domain 1"/>
    <property type="match status" value="1"/>
</dbReference>
<dbReference type="InterPro" id="IPR001245">
    <property type="entry name" value="Ser-Thr/Tyr_kinase_cat_dom"/>
</dbReference>
<keyword evidence="1" id="KW-0547">Nucleotide-binding</keyword>
<evidence type="ECO:0000259" key="4">
    <source>
        <dbReference type="PROSITE" id="PS50021"/>
    </source>
</evidence>
<dbReference type="PROSITE" id="PS50011">
    <property type="entry name" value="PROTEIN_KINASE_DOM"/>
    <property type="match status" value="1"/>
</dbReference>
<keyword evidence="2" id="KW-0067">ATP-binding</keyword>
<dbReference type="SMART" id="SM00219">
    <property type="entry name" value="TyrKc"/>
    <property type="match status" value="1"/>
</dbReference>
<organism evidence="5 6">
    <name type="scientific">Paralvinella palmiformis</name>
    <dbReference type="NCBI Taxonomy" id="53620"/>
    <lineage>
        <taxon>Eukaryota</taxon>
        <taxon>Metazoa</taxon>
        <taxon>Spiralia</taxon>
        <taxon>Lophotrochozoa</taxon>
        <taxon>Annelida</taxon>
        <taxon>Polychaeta</taxon>
        <taxon>Sedentaria</taxon>
        <taxon>Canalipalpata</taxon>
        <taxon>Terebellida</taxon>
        <taxon>Terebelliformia</taxon>
        <taxon>Alvinellidae</taxon>
        <taxon>Paralvinella</taxon>
    </lineage>
</organism>
<dbReference type="Gene3D" id="1.10.418.10">
    <property type="entry name" value="Calponin-like domain"/>
    <property type="match status" value="1"/>
</dbReference>
<dbReference type="EMBL" id="JAODUP010001507">
    <property type="protein sequence ID" value="KAK2140033.1"/>
    <property type="molecule type" value="Genomic_DNA"/>
</dbReference>